<evidence type="ECO:0000259" key="5">
    <source>
        <dbReference type="PROSITE" id="PS50931"/>
    </source>
</evidence>
<proteinExistence type="inferred from homology"/>
<keyword evidence="4" id="KW-0804">Transcription</keyword>
<dbReference type="PANTHER" id="PTHR30346">
    <property type="entry name" value="TRANSCRIPTIONAL DUAL REGULATOR HCAR-RELATED"/>
    <property type="match status" value="1"/>
</dbReference>
<dbReference type="InterPro" id="IPR000847">
    <property type="entry name" value="LysR_HTH_N"/>
</dbReference>
<evidence type="ECO:0000256" key="1">
    <source>
        <dbReference type="ARBA" id="ARBA00009437"/>
    </source>
</evidence>
<evidence type="ECO:0000313" key="7">
    <source>
        <dbReference type="Proteomes" id="UP000053370"/>
    </source>
</evidence>
<dbReference type="PATRIC" id="fig|1678840.3.peg.683"/>
<dbReference type="SUPFAM" id="SSF53850">
    <property type="entry name" value="Periplasmic binding protein-like II"/>
    <property type="match status" value="1"/>
</dbReference>
<keyword evidence="3 6" id="KW-0238">DNA-binding</keyword>
<reference evidence="6" key="1">
    <citation type="journal article" date="2015" name="Genome Announc.">
        <title>Draft Genome Sequence of Anaerolineae Strain TC1, a Novel Isolate from a Methanogenic Wastewater Treatment System.</title>
        <authorList>
            <person name="Matsuura N."/>
            <person name="Tourlousse D.M."/>
            <person name="Sun L."/>
            <person name="Toyonaga M."/>
            <person name="Kuroda K."/>
            <person name="Ohashi A."/>
            <person name="Cruz R."/>
            <person name="Yamaguchi T."/>
            <person name="Sekiguchi Y."/>
        </authorList>
    </citation>
    <scope>NUCLEOTIDE SEQUENCE [LARGE SCALE GENOMIC DNA]</scope>
    <source>
        <strain evidence="6">TC1</strain>
    </source>
</reference>
<gene>
    <name evidence="6" type="ORF">ATC1_12152</name>
</gene>
<dbReference type="PROSITE" id="PS50931">
    <property type="entry name" value="HTH_LYSR"/>
    <property type="match status" value="1"/>
</dbReference>
<protein>
    <submittedName>
        <fullName evidence="6">DNA-binding transcriptional regulator, LysR family</fullName>
    </submittedName>
</protein>
<dbReference type="SUPFAM" id="SSF46785">
    <property type="entry name" value="Winged helix' DNA-binding domain"/>
    <property type="match status" value="1"/>
</dbReference>
<name>A0A0K8PBU5_9CHLR</name>
<feature type="domain" description="HTH lysR-type" evidence="5">
    <location>
        <begin position="1"/>
        <end position="58"/>
    </location>
</feature>
<dbReference type="InterPro" id="IPR036388">
    <property type="entry name" value="WH-like_DNA-bd_sf"/>
</dbReference>
<keyword evidence="2" id="KW-0805">Transcription regulation</keyword>
<dbReference type="Pfam" id="PF00126">
    <property type="entry name" value="HTH_1"/>
    <property type="match status" value="1"/>
</dbReference>
<accession>A0A0K8PBU5</accession>
<keyword evidence="7" id="KW-1185">Reference proteome</keyword>
<evidence type="ECO:0000256" key="4">
    <source>
        <dbReference type="ARBA" id="ARBA00023163"/>
    </source>
</evidence>
<dbReference type="Proteomes" id="UP000053370">
    <property type="component" value="Unassembled WGS sequence"/>
</dbReference>
<dbReference type="GO" id="GO:0003677">
    <property type="term" value="F:DNA binding"/>
    <property type="evidence" value="ECO:0007669"/>
    <property type="project" value="UniProtKB-KW"/>
</dbReference>
<dbReference type="GO" id="GO:0003700">
    <property type="term" value="F:DNA-binding transcription factor activity"/>
    <property type="evidence" value="ECO:0007669"/>
    <property type="project" value="InterPro"/>
</dbReference>
<dbReference type="PANTHER" id="PTHR30346:SF0">
    <property type="entry name" value="HCA OPERON TRANSCRIPTIONAL ACTIVATOR HCAR"/>
    <property type="match status" value="1"/>
</dbReference>
<dbReference type="PRINTS" id="PR00039">
    <property type="entry name" value="HTHLYSR"/>
</dbReference>
<dbReference type="OrthoDB" id="9803735at2"/>
<comment type="similarity">
    <text evidence="1">Belongs to the LysR transcriptional regulatory family.</text>
</comment>
<dbReference type="AlphaFoldDB" id="A0A0K8PBU5"/>
<sequence length="312" mass="36506">MNILHLKYALEVEKTESITKAAKNLYVGQPNLSKAIKDLENTIGFNIFLRTPKGMTPTRRGREFLDQARTIVLKFDELESTYQPVKPTVQRFTISIPRASYISRAFTRFVQTLDPQKEIELNFFETNSIRAIDNILETECNLGVIRFHTSHEKYFLDLIREKSLQHREIWQFEYVLLLSKNHPLANSPTITYTDVLNYIEIVHGDLTIPMTQFTGSQTAQNLFSVSKRIFVYERGSQFDLLSNIPETYMWVSPIPADLADRYQLVQRKCKMDNWKFKDVLIYPVGYQLSSQDQVFITELFRCKDEVSSIRYN</sequence>
<dbReference type="STRING" id="1678840.ATC1_12152"/>
<evidence type="ECO:0000256" key="2">
    <source>
        <dbReference type="ARBA" id="ARBA00023015"/>
    </source>
</evidence>
<dbReference type="RefSeq" id="WP_062278213.1">
    <property type="nucleotide sequence ID" value="NZ_DF968180.1"/>
</dbReference>
<dbReference type="Gene3D" id="1.10.10.10">
    <property type="entry name" value="Winged helix-like DNA-binding domain superfamily/Winged helix DNA-binding domain"/>
    <property type="match status" value="1"/>
</dbReference>
<dbReference type="GO" id="GO:0032993">
    <property type="term" value="C:protein-DNA complex"/>
    <property type="evidence" value="ECO:0007669"/>
    <property type="project" value="TreeGrafter"/>
</dbReference>
<evidence type="ECO:0000256" key="3">
    <source>
        <dbReference type="ARBA" id="ARBA00023125"/>
    </source>
</evidence>
<dbReference type="InterPro" id="IPR036390">
    <property type="entry name" value="WH_DNA-bd_sf"/>
</dbReference>
<evidence type="ECO:0000313" key="6">
    <source>
        <dbReference type="EMBL" id="GAP39620.1"/>
    </source>
</evidence>
<dbReference type="EMBL" id="DF968180">
    <property type="protein sequence ID" value="GAP39620.1"/>
    <property type="molecule type" value="Genomic_DNA"/>
</dbReference>
<organism evidence="6">
    <name type="scientific">Flexilinea flocculi</name>
    <dbReference type="NCBI Taxonomy" id="1678840"/>
    <lineage>
        <taxon>Bacteria</taxon>
        <taxon>Bacillati</taxon>
        <taxon>Chloroflexota</taxon>
        <taxon>Anaerolineae</taxon>
        <taxon>Anaerolineales</taxon>
        <taxon>Anaerolineaceae</taxon>
        <taxon>Flexilinea</taxon>
    </lineage>
</organism>